<feature type="region of interest" description="Disordered" evidence="1">
    <location>
        <begin position="695"/>
        <end position="714"/>
    </location>
</feature>
<dbReference type="PANTHER" id="PTHR15128">
    <property type="entry name" value="TAL1 SCL INTERRUPTING LOCUS"/>
    <property type="match status" value="1"/>
</dbReference>
<dbReference type="InterPro" id="IPR057731">
    <property type="entry name" value="STIL_N"/>
</dbReference>
<dbReference type="GO" id="GO:0007052">
    <property type="term" value="P:mitotic spindle organization"/>
    <property type="evidence" value="ECO:0007669"/>
    <property type="project" value="TreeGrafter"/>
</dbReference>
<feature type="compositionally biased region" description="Polar residues" evidence="1">
    <location>
        <begin position="702"/>
        <end position="711"/>
    </location>
</feature>
<gene>
    <name evidence="3" type="ORF">CSKR_100742</name>
</gene>
<feature type="region of interest" description="Disordered" evidence="1">
    <location>
        <begin position="556"/>
        <end position="584"/>
    </location>
</feature>
<dbReference type="GO" id="GO:0031023">
    <property type="term" value="P:microtubule organizing center organization"/>
    <property type="evidence" value="ECO:0007669"/>
    <property type="project" value="TreeGrafter"/>
</dbReference>
<feature type="region of interest" description="Disordered" evidence="1">
    <location>
        <begin position="765"/>
        <end position="797"/>
    </location>
</feature>
<dbReference type="Proteomes" id="UP000286415">
    <property type="component" value="Unassembled WGS sequence"/>
</dbReference>
<feature type="region of interest" description="Disordered" evidence="1">
    <location>
        <begin position="722"/>
        <end position="751"/>
    </location>
</feature>
<feature type="compositionally biased region" description="Polar residues" evidence="1">
    <location>
        <begin position="513"/>
        <end position="522"/>
    </location>
</feature>
<sequence>MSGLPMESLLWDRNPVGAPFTCTFLQARHFQVVIPKKVLSLAERLAIQGVSNGKTHLVAKFVIPEKSRVELVVNRIEYPLQPCSNFGYLPDEIMLPIELFQKSQDEVVLNAEFTSSAQKMIFDVLEHKPSVAFGKLLNFRTQFLLNKPASPGENIATRNLIPPMCHFSVDALSIDCPLRFLRVRTPKLVSSALARSLETSLLFPVNPTQTKELIDLAVDLRFGYLSVTSSNELSVHLDSDPSALSANLAGLWISGIQFVDDPRVWAACFRFLLSKQVNRRYFNPSTPHFWSGDARRIPNVSMLLLFYGTTTGPPACFEVDWAFDFARTTQLHGTGQLHSTLDDPAVAATVFHQPSNFSKVHFNLYKGVGSVQSLAAPCFDSKEMCTFDLNLAPKHPLYGNTEAAVRPYLSPVTTLQLEGDPLTASVAVQEAETSCISPRSPTDLSKQLEYDDTFSLPATHFNVPDASLLFEEGVTTSTSGLMQSSLSQNDTQLLASQTSLQYSNDAIPRQPPGLSSVQRSSTNELPLPLLEKKPLPTICEDDVLTAYDPARYRVETENQNLKPTVEPSESSVHREKKRKPHKSTPTVLHSLLATLPPSQLKRLEQIICTLLDKSNDGQVKKAEAVSRSAGCEQTTEVLHNNVQAVDVAVNTTQLYVKPVPQLETDSVTPVENAAQQLKKTDKACPGISTTCSEHIKHVRPTGANTSSNSVHRASRPTLGDFASLLSLPHSDNKQTSHPSPPGKHGSGVPDRYSNLLASIQAVLDRQSKSGTKHKQNRSISSDSHLPKADDLRPQTDFGESVCDYPLNIRSRSTTRVNGQQNSVSEQDELPVRNALLSNERVAYWLHSDMEPHPSLPKNEGDDSKTIQLSDTLLDSHLIPGRYANATCLSENNSKCTLSSSLISANLCDYHLASDQEVTPAQISIVSAQVNQQMDNQLTTETDQSLFLAALVEKYLGLKIESPKKTASDRDRRRTEEDDSMDTLTVTRYGGLNPTDMSLATQCYLERHGILDTKSESARSKKAFCSSTPLGGPSLVCLNPETERNAHRNEPHLCPPIKESPEVFHFPVNTVPNILDGLCLERSPLADPQTKCVPNTKLFPTLSEPSQFSIGTCVAVGPTTRTKLTVDQRSVGDSEHGRILDIERLRALPKLL</sequence>
<feature type="compositionally biased region" description="Basic and acidic residues" evidence="1">
    <location>
        <begin position="784"/>
        <end position="793"/>
    </location>
</feature>
<feature type="compositionally biased region" description="Polar residues" evidence="1">
    <location>
        <begin position="557"/>
        <end position="570"/>
    </location>
</feature>
<dbReference type="PANTHER" id="PTHR15128:SF0">
    <property type="entry name" value="SCL-INTERRUPTING LOCUS PROTEIN"/>
    <property type="match status" value="1"/>
</dbReference>
<organism evidence="3 4">
    <name type="scientific">Clonorchis sinensis</name>
    <name type="common">Chinese liver fluke</name>
    <dbReference type="NCBI Taxonomy" id="79923"/>
    <lineage>
        <taxon>Eukaryota</taxon>
        <taxon>Metazoa</taxon>
        <taxon>Spiralia</taxon>
        <taxon>Lophotrochozoa</taxon>
        <taxon>Platyhelminthes</taxon>
        <taxon>Trematoda</taxon>
        <taxon>Digenea</taxon>
        <taxon>Opisthorchiida</taxon>
        <taxon>Opisthorchiata</taxon>
        <taxon>Opisthorchiidae</taxon>
        <taxon>Clonorchis</taxon>
    </lineage>
</organism>
<reference evidence="3 4" key="2">
    <citation type="journal article" date="2021" name="Genomics">
        <title>High-quality reference genome for Clonorchis sinensis.</title>
        <authorList>
            <person name="Young N.D."/>
            <person name="Stroehlein A.J."/>
            <person name="Kinkar L."/>
            <person name="Wang T."/>
            <person name="Sohn W.M."/>
            <person name="Chang B.C.H."/>
            <person name="Kaur P."/>
            <person name="Weisz D."/>
            <person name="Dudchenko O."/>
            <person name="Aiden E.L."/>
            <person name="Korhonen P.K."/>
            <person name="Gasser R.B."/>
        </authorList>
    </citation>
    <scope>NUCLEOTIDE SEQUENCE [LARGE SCALE GENOMIC DNA]</scope>
    <source>
        <strain evidence="3">Cs-k2</strain>
    </source>
</reference>
<dbReference type="EMBL" id="NIRI02000056">
    <property type="protein sequence ID" value="KAG5444634.1"/>
    <property type="molecule type" value="Genomic_DNA"/>
</dbReference>
<name>A0A8T1M5F1_CLOSI</name>
<evidence type="ECO:0000259" key="2">
    <source>
        <dbReference type="Pfam" id="PF15253"/>
    </source>
</evidence>
<accession>A0A8T1M5F1</accession>
<dbReference type="OrthoDB" id="76173at2759"/>
<proteinExistence type="predicted"/>
<keyword evidence="4" id="KW-1185">Reference proteome</keyword>
<comment type="caution">
    <text evidence="3">The sequence shown here is derived from an EMBL/GenBank/DDBJ whole genome shotgun (WGS) entry which is preliminary data.</text>
</comment>
<evidence type="ECO:0000313" key="3">
    <source>
        <dbReference type="EMBL" id="KAG5444634.1"/>
    </source>
</evidence>
<dbReference type="InterPro" id="IPR026123">
    <property type="entry name" value="STIL"/>
</dbReference>
<protein>
    <submittedName>
        <fullName evidence="3">SCL-interrupting locus protein</fullName>
    </submittedName>
</protein>
<dbReference type="GO" id="GO:0007224">
    <property type="term" value="P:smoothened signaling pathway"/>
    <property type="evidence" value="ECO:0007669"/>
    <property type="project" value="TreeGrafter"/>
</dbReference>
<feature type="region of interest" description="Disordered" evidence="1">
    <location>
        <begin position="503"/>
        <end position="522"/>
    </location>
</feature>
<evidence type="ECO:0000256" key="1">
    <source>
        <dbReference type="SAM" id="MobiDB-lite"/>
    </source>
</evidence>
<dbReference type="GO" id="GO:0005815">
    <property type="term" value="C:microtubule organizing center"/>
    <property type="evidence" value="ECO:0007669"/>
    <property type="project" value="TreeGrafter"/>
</dbReference>
<reference evidence="3 4" key="1">
    <citation type="journal article" date="2018" name="Biotechnol. Adv.">
        <title>Improved genomic resources and new bioinformatic workflow for the carcinogenic parasite Clonorchis sinensis: Biotechnological implications.</title>
        <authorList>
            <person name="Wang D."/>
            <person name="Korhonen P.K."/>
            <person name="Gasser R.B."/>
            <person name="Young N.D."/>
        </authorList>
    </citation>
    <scope>NUCLEOTIDE SEQUENCE [LARGE SCALE GENOMIC DNA]</scope>
    <source>
        <strain evidence="3">Cs-k2</strain>
    </source>
</reference>
<dbReference type="GO" id="GO:0071539">
    <property type="term" value="P:protein localization to centrosome"/>
    <property type="evidence" value="ECO:0007669"/>
    <property type="project" value="TreeGrafter"/>
</dbReference>
<evidence type="ECO:0000313" key="4">
    <source>
        <dbReference type="Proteomes" id="UP000286415"/>
    </source>
</evidence>
<dbReference type="AlphaFoldDB" id="A0A8T1M5F1"/>
<feature type="domain" description="STIL N-terminal" evidence="2">
    <location>
        <begin position="10"/>
        <end position="284"/>
    </location>
</feature>
<dbReference type="Pfam" id="PF15253">
    <property type="entry name" value="STIL_N"/>
    <property type="match status" value="1"/>
</dbReference>